<feature type="coiled-coil region" evidence="1">
    <location>
        <begin position="26"/>
        <end position="102"/>
    </location>
</feature>
<reference evidence="4" key="1">
    <citation type="submission" date="2019-06" db="EMBL/GenBank/DDBJ databases">
        <authorList>
            <person name="Murdoch R.W."/>
            <person name="Fathepure B."/>
        </authorList>
    </citation>
    <scope>NUCLEOTIDE SEQUENCE</scope>
</reference>
<dbReference type="EMBL" id="MN079183">
    <property type="protein sequence ID" value="QEA06917.1"/>
    <property type="molecule type" value="Genomic_DNA"/>
</dbReference>
<sequence length="395" mass="44255">MTLRLSILVLVVVLAAGAATAQERSLGDTRERLSDVRERMKSLEQSLLERHQRVDGLDAELQRLDKSLAEADRALRETRQKLDAHRKRLAELKAEHQRRSEALAGERGRLADQIRAAWASGGHSFLRVMLSQERPDRLDRLAVYYRYFANARAERIDETIAALERLESLQQSIDGELARLRELEDRRAGQRQALAEKRESRKAVLEKLRAGIDSDDQRLDRLRDDEQRLTGLVKDLRERLEQQRRREAAEDRREAVPAPEPPESGGDRNGWPVAGKLLASYGSSRSGDLRWSGVLIGAPAGTAVHAVAGGRVVFSDWLRGVGLLIIIDHGDGRMSLYGHNRALYREAGDRVSAGEVIAAVGASGGQRREALYFEVRVDGDPVDPLAWLKRRGNRG</sequence>
<dbReference type="InterPro" id="IPR011055">
    <property type="entry name" value="Dup_hybrid_motif"/>
</dbReference>
<name>A0A5B8RJA8_9ZZZZ</name>
<evidence type="ECO:0000256" key="2">
    <source>
        <dbReference type="SAM" id="MobiDB-lite"/>
    </source>
</evidence>
<proteinExistence type="predicted"/>
<dbReference type="Gene3D" id="2.70.70.10">
    <property type="entry name" value="Glucose Permease (Domain IIA)"/>
    <property type="match status" value="1"/>
</dbReference>
<dbReference type="Pfam" id="PF01551">
    <property type="entry name" value="Peptidase_M23"/>
    <property type="match status" value="1"/>
</dbReference>
<dbReference type="InterPro" id="IPR050570">
    <property type="entry name" value="Cell_wall_metabolism_enzyme"/>
</dbReference>
<dbReference type="AlphaFoldDB" id="A0A5B8RJA8"/>
<protein>
    <submittedName>
        <fullName evidence="4">Murein hydrolase activator EnvC</fullName>
    </submittedName>
</protein>
<evidence type="ECO:0000256" key="1">
    <source>
        <dbReference type="SAM" id="Coils"/>
    </source>
</evidence>
<dbReference type="CDD" id="cd12797">
    <property type="entry name" value="M23_peptidase"/>
    <property type="match status" value="1"/>
</dbReference>
<dbReference type="InterPro" id="IPR016047">
    <property type="entry name" value="M23ase_b-sheet_dom"/>
</dbReference>
<evidence type="ECO:0000313" key="4">
    <source>
        <dbReference type="EMBL" id="QEA06917.1"/>
    </source>
</evidence>
<dbReference type="FunFam" id="2.70.70.10:FF:000003">
    <property type="entry name" value="Murein hydrolase activator EnvC"/>
    <property type="match status" value="1"/>
</dbReference>
<dbReference type="PANTHER" id="PTHR21666:SF270">
    <property type="entry name" value="MUREIN HYDROLASE ACTIVATOR ENVC"/>
    <property type="match status" value="1"/>
</dbReference>
<evidence type="ECO:0000259" key="3">
    <source>
        <dbReference type="Pfam" id="PF01551"/>
    </source>
</evidence>
<keyword evidence="4" id="KW-0378">Hydrolase</keyword>
<dbReference type="Gene3D" id="6.10.250.3150">
    <property type="match status" value="1"/>
</dbReference>
<dbReference type="GO" id="GO:0004222">
    <property type="term" value="F:metalloendopeptidase activity"/>
    <property type="evidence" value="ECO:0007669"/>
    <property type="project" value="TreeGrafter"/>
</dbReference>
<feature type="region of interest" description="Disordered" evidence="2">
    <location>
        <begin position="243"/>
        <end position="271"/>
    </location>
</feature>
<organism evidence="4">
    <name type="scientific">uncultured organism</name>
    <dbReference type="NCBI Taxonomy" id="155900"/>
    <lineage>
        <taxon>unclassified sequences</taxon>
        <taxon>environmental samples</taxon>
    </lineage>
</organism>
<feature type="domain" description="M23ase beta-sheet core" evidence="3">
    <location>
        <begin position="291"/>
        <end position="384"/>
    </location>
</feature>
<keyword evidence="1" id="KW-0175">Coiled coil</keyword>
<feature type="compositionally biased region" description="Basic and acidic residues" evidence="2">
    <location>
        <begin position="243"/>
        <end position="255"/>
    </location>
</feature>
<dbReference type="PANTHER" id="PTHR21666">
    <property type="entry name" value="PEPTIDASE-RELATED"/>
    <property type="match status" value="1"/>
</dbReference>
<gene>
    <name evidence="4" type="primary">envC</name>
    <name evidence="4" type="ORF">KBTEX_03260</name>
</gene>
<accession>A0A5B8RJA8</accession>
<dbReference type="SUPFAM" id="SSF51261">
    <property type="entry name" value="Duplicated hybrid motif"/>
    <property type="match status" value="1"/>
</dbReference>